<dbReference type="EMBL" id="BGZK01003743">
    <property type="protein sequence ID" value="GBP04195.1"/>
    <property type="molecule type" value="Genomic_DNA"/>
</dbReference>
<reference evidence="2 3" key="1">
    <citation type="journal article" date="2019" name="Commun. Biol.">
        <title>The bagworm genome reveals a unique fibroin gene that provides high tensile strength.</title>
        <authorList>
            <person name="Kono N."/>
            <person name="Nakamura H."/>
            <person name="Ohtoshi R."/>
            <person name="Tomita M."/>
            <person name="Numata K."/>
            <person name="Arakawa K."/>
        </authorList>
    </citation>
    <scope>NUCLEOTIDE SEQUENCE [LARGE SCALE GENOMIC DNA]</scope>
</reference>
<accession>A0A4C1SQD4</accession>
<evidence type="ECO:0000256" key="1">
    <source>
        <dbReference type="SAM" id="MobiDB-lite"/>
    </source>
</evidence>
<keyword evidence="3" id="KW-1185">Reference proteome</keyword>
<dbReference type="Proteomes" id="UP000299102">
    <property type="component" value="Unassembled WGS sequence"/>
</dbReference>
<organism evidence="2 3">
    <name type="scientific">Eumeta variegata</name>
    <name type="common">Bagworm moth</name>
    <name type="synonym">Eumeta japonica</name>
    <dbReference type="NCBI Taxonomy" id="151549"/>
    <lineage>
        <taxon>Eukaryota</taxon>
        <taxon>Metazoa</taxon>
        <taxon>Ecdysozoa</taxon>
        <taxon>Arthropoda</taxon>
        <taxon>Hexapoda</taxon>
        <taxon>Insecta</taxon>
        <taxon>Pterygota</taxon>
        <taxon>Neoptera</taxon>
        <taxon>Endopterygota</taxon>
        <taxon>Lepidoptera</taxon>
        <taxon>Glossata</taxon>
        <taxon>Ditrysia</taxon>
        <taxon>Tineoidea</taxon>
        <taxon>Psychidae</taxon>
        <taxon>Oiketicinae</taxon>
        <taxon>Eumeta</taxon>
    </lineage>
</organism>
<evidence type="ECO:0000313" key="2">
    <source>
        <dbReference type="EMBL" id="GBP04195.1"/>
    </source>
</evidence>
<gene>
    <name evidence="2" type="ORF">EVAR_74039_1</name>
</gene>
<feature type="compositionally biased region" description="Polar residues" evidence="1">
    <location>
        <begin position="73"/>
        <end position="89"/>
    </location>
</feature>
<name>A0A4C1SQD4_EUMVA</name>
<comment type="caution">
    <text evidence="2">The sequence shown here is derived from an EMBL/GenBank/DDBJ whole genome shotgun (WGS) entry which is preliminary data.</text>
</comment>
<dbReference type="AlphaFoldDB" id="A0A4C1SQD4"/>
<protein>
    <submittedName>
        <fullName evidence="2">Uncharacterized protein</fullName>
    </submittedName>
</protein>
<proteinExistence type="predicted"/>
<sequence length="89" mass="9644">MSRGCDGTEAENEDANSSGSDPSGHRRRTTARDCLLRHQRTANQTKSGARPEAGSSGWSTVRSIDVKDERIHPTSTRTEPGAKASTQYI</sequence>
<evidence type="ECO:0000313" key="3">
    <source>
        <dbReference type="Proteomes" id="UP000299102"/>
    </source>
</evidence>
<feature type="region of interest" description="Disordered" evidence="1">
    <location>
        <begin position="1"/>
        <end position="89"/>
    </location>
</feature>